<dbReference type="Proteomes" id="UP000520767">
    <property type="component" value="Unassembled WGS sequence"/>
</dbReference>
<evidence type="ECO:0000256" key="1">
    <source>
        <dbReference type="SAM" id="SignalP"/>
    </source>
</evidence>
<protein>
    <recommendedName>
        <fullName evidence="2">Right handed beta helix domain-containing protein</fullName>
    </recommendedName>
</protein>
<feature type="chain" id="PRO_5030863094" description="Right handed beta helix domain-containing protein" evidence="1">
    <location>
        <begin position="23"/>
        <end position="514"/>
    </location>
</feature>
<proteinExistence type="predicted"/>
<evidence type="ECO:0000313" key="4">
    <source>
        <dbReference type="Proteomes" id="UP000520767"/>
    </source>
</evidence>
<organism evidence="3 4">
    <name type="scientific">Actinophytocola algeriensis</name>
    <dbReference type="NCBI Taxonomy" id="1768010"/>
    <lineage>
        <taxon>Bacteria</taxon>
        <taxon>Bacillati</taxon>
        <taxon>Actinomycetota</taxon>
        <taxon>Actinomycetes</taxon>
        <taxon>Pseudonocardiales</taxon>
        <taxon>Pseudonocardiaceae</taxon>
    </lineage>
</organism>
<sequence>MLRSVLSAATLVLGLAVAPAAAAQQADTCSGVTVPLGADIQTAVNAHPAGTTYCLAAGRYRLSAPLRLKTGDTLWGAGPSPTRGTMLSGARVMTGWTASGANWYVSGVLPPAYTDRNGQCEDLTTNLCHRFEDVFRNSTQLLRVASLSALGPGKFYADYAANRVWVRDDPAAVTMQIGRTPAAITAGTATDVVVRDLGVRYFASPSQLGALELGDRWRVFSVETSYNHALGFKVVGDGASFTAGRSSYNGQLGGGVNGGRGFTIADVEIDHNKAQALYWVSDWESGGIKVTNGATGVVERANVHDNFGIGVWADGQAGDPAVPNSLRFLDSTIVRNSADGVRFEISSNGRIAGNTVIGNGCDLLGRRGPQPVAGLPDGAGIDVNSSVRVEVSGNTVSGNHNAIGGQERRGRELHLQQLRVVDNTIDSTRCANGFGLGLTGVVSDQNPDKPGEYWGHAFDAVGDNKFIGNDYRIPAADGGLTARRYAWNGSYMHNWSTWTGADGQDAGGTAVVIP</sequence>
<feature type="domain" description="Right handed beta helix" evidence="2">
    <location>
        <begin position="220"/>
        <end position="396"/>
    </location>
</feature>
<dbReference type="SUPFAM" id="SSF51126">
    <property type="entry name" value="Pectin lyase-like"/>
    <property type="match status" value="1"/>
</dbReference>
<feature type="signal peptide" evidence="1">
    <location>
        <begin position="1"/>
        <end position="22"/>
    </location>
</feature>
<accession>A0A7W7VFP8</accession>
<dbReference type="AlphaFoldDB" id="A0A7W7VFP8"/>
<reference evidence="3 4" key="1">
    <citation type="submission" date="2020-08" db="EMBL/GenBank/DDBJ databases">
        <title>Genomic Encyclopedia of Type Strains, Phase III (KMG-III): the genomes of soil and plant-associated and newly described type strains.</title>
        <authorList>
            <person name="Whitman W."/>
        </authorList>
    </citation>
    <scope>NUCLEOTIDE SEQUENCE [LARGE SCALE GENOMIC DNA]</scope>
    <source>
        <strain evidence="3 4">CECT 8960</strain>
    </source>
</reference>
<dbReference type="Pfam" id="PF13229">
    <property type="entry name" value="Beta_helix"/>
    <property type="match status" value="1"/>
</dbReference>
<name>A0A7W7VFP8_9PSEU</name>
<dbReference type="Gene3D" id="2.160.20.10">
    <property type="entry name" value="Single-stranded right-handed beta-helix, Pectin lyase-like"/>
    <property type="match status" value="1"/>
</dbReference>
<dbReference type="SMART" id="SM00710">
    <property type="entry name" value="PbH1"/>
    <property type="match status" value="5"/>
</dbReference>
<dbReference type="InterPro" id="IPR006626">
    <property type="entry name" value="PbH1"/>
</dbReference>
<dbReference type="RefSeq" id="WP_184812702.1">
    <property type="nucleotide sequence ID" value="NZ_JACHJQ010000005.1"/>
</dbReference>
<evidence type="ECO:0000259" key="2">
    <source>
        <dbReference type="Pfam" id="PF13229"/>
    </source>
</evidence>
<gene>
    <name evidence="3" type="ORF">FHR82_004816</name>
</gene>
<dbReference type="InterPro" id="IPR039448">
    <property type="entry name" value="Beta_helix"/>
</dbReference>
<keyword evidence="4" id="KW-1185">Reference proteome</keyword>
<dbReference type="InterPro" id="IPR011050">
    <property type="entry name" value="Pectin_lyase_fold/virulence"/>
</dbReference>
<evidence type="ECO:0000313" key="3">
    <source>
        <dbReference type="EMBL" id="MBB4908563.1"/>
    </source>
</evidence>
<dbReference type="InterPro" id="IPR012334">
    <property type="entry name" value="Pectin_lyas_fold"/>
</dbReference>
<dbReference type="EMBL" id="JACHJQ010000005">
    <property type="protein sequence ID" value="MBB4908563.1"/>
    <property type="molecule type" value="Genomic_DNA"/>
</dbReference>
<keyword evidence="1" id="KW-0732">Signal</keyword>
<comment type="caution">
    <text evidence="3">The sequence shown here is derived from an EMBL/GenBank/DDBJ whole genome shotgun (WGS) entry which is preliminary data.</text>
</comment>